<dbReference type="Proteomes" id="UP000509301">
    <property type="component" value="Chromosome"/>
</dbReference>
<dbReference type="RefSeq" id="WP_174631682.1">
    <property type="nucleotide sequence ID" value="NZ_CP049074.1"/>
</dbReference>
<dbReference type="OrthoDB" id="350804at2157"/>
<dbReference type="AlphaFoldDB" id="A0A6N0NWH6"/>
<evidence type="ECO:0000313" key="2">
    <source>
        <dbReference type="Proteomes" id="UP000509301"/>
    </source>
</evidence>
<proteinExistence type="predicted"/>
<organism evidence="1 2">
    <name type="scientific">Metallosphaera tengchongensis</name>
    <dbReference type="NCBI Taxonomy" id="1532350"/>
    <lineage>
        <taxon>Archaea</taxon>
        <taxon>Thermoproteota</taxon>
        <taxon>Thermoprotei</taxon>
        <taxon>Sulfolobales</taxon>
        <taxon>Sulfolobaceae</taxon>
        <taxon>Metallosphaera</taxon>
    </lineage>
</organism>
<keyword evidence="2" id="KW-1185">Reference proteome</keyword>
<evidence type="ECO:0008006" key="3">
    <source>
        <dbReference type="Google" id="ProtNLM"/>
    </source>
</evidence>
<dbReference type="EMBL" id="CP049074">
    <property type="protein sequence ID" value="QKR00567.1"/>
    <property type="molecule type" value="Genomic_DNA"/>
</dbReference>
<name>A0A6N0NWH6_9CREN</name>
<dbReference type="InterPro" id="IPR036390">
    <property type="entry name" value="WH_DNA-bd_sf"/>
</dbReference>
<dbReference type="SUPFAM" id="SSF46785">
    <property type="entry name" value="Winged helix' DNA-binding domain"/>
    <property type="match status" value="1"/>
</dbReference>
<dbReference type="Gene3D" id="1.10.10.10">
    <property type="entry name" value="Winged helix-like DNA-binding domain superfamily/Winged helix DNA-binding domain"/>
    <property type="match status" value="1"/>
</dbReference>
<reference evidence="1 2" key="1">
    <citation type="submission" date="2020-02" db="EMBL/GenBank/DDBJ databases">
        <title>Comparative genome analysis reveals the metabolism and evolution of the thermophilic archaeal genus Metallosphaera.</title>
        <authorList>
            <person name="Jiang C."/>
        </authorList>
    </citation>
    <scope>NUCLEOTIDE SEQUENCE [LARGE SCALE GENOMIC DNA]</scope>
    <source>
        <strain evidence="1 2">Ric-A</strain>
    </source>
</reference>
<gene>
    <name evidence="1" type="ORF">GWK48_09415</name>
</gene>
<sequence length="80" mass="9088">MPIKIDELPCSAKLVFKILEIRGKATFQELKTEARIPDRTLREALRILREAQLLDIEPCLSDARSKVYTLSGVCMSLKRG</sequence>
<protein>
    <recommendedName>
        <fullName evidence="3">ArsR family transcriptional regulator</fullName>
    </recommendedName>
</protein>
<dbReference type="InterPro" id="IPR036388">
    <property type="entry name" value="WH-like_DNA-bd_sf"/>
</dbReference>
<evidence type="ECO:0000313" key="1">
    <source>
        <dbReference type="EMBL" id="QKR00567.1"/>
    </source>
</evidence>
<dbReference type="GeneID" id="55642161"/>
<accession>A0A6N0NWH6</accession>
<dbReference type="KEGG" id="mten:GWK48_09415"/>